<dbReference type="Proteomes" id="UP001458880">
    <property type="component" value="Unassembled WGS sequence"/>
</dbReference>
<dbReference type="EMBL" id="JASPKY010000335">
    <property type="protein sequence ID" value="KAK9708138.1"/>
    <property type="molecule type" value="Genomic_DNA"/>
</dbReference>
<evidence type="ECO:0000313" key="3">
    <source>
        <dbReference type="Proteomes" id="UP001458880"/>
    </source>
</evidence>
<evidence type="ECO:0000256" key="1">
    <source>
        <dbReference type="SAM" id="MobiDB-lite"/>
    </source>
</evidence>
<sequence length="105" mass="11473">MSNVKSITRDRHSSVSESDDDSIVSIPILINKTKKMLQEEDAKGRFDAAVISPSTSDNSACATVVTPVIENVPAVGDAVANQGNWEQMPLQKMQRNVRPQSLVDY</sequence>
<proteinExistence type="predicted"/>
<protein>
    <submittedName>
        <fullName evidence="2">Uncharacterized protein</fullName>
    </submittedName>
</protein>
<name>A0AAW1JSH8_POPJA</name>
<evidence type="ECO:0000313" key="2">
    <source>
        <dbReference type="EMBL" id="KAK9708138.1"/>
    </source>
</evidence>
<organism evidence="2 3">
    <name type="scientific">Popillia japonica</name>
    <name type="common">Japanese beetle</name>
    <dbReference type="NCBI Taxonomy" id="7064"/>
    <lineage>
        <taxon>Eukaryota</taxon>
        <taxon>Metazoa</taxon>
        <taxon>Ecdysozoa</taxon>
        <taxon>Arthropoda</taxon>
        <taxon>Hexapoda</taxon>
        <taxon>Insecta</taxon>
        <taxon>Pterygota</taxon>
        <taxon>Neoptera</taxon>
        <taxon>Endopterygota</taxon>
        <taxon>Coleoptera</taxon>
        <taxon>Polyphaga</taxon>
        <taxon>Scarabaeiformia</taxon>
        <taxon>Scarabaeidae</taxon>
        <taxon>Rutelinae</taxon>
        <taxon>Popillia</taxon>
    </lineage>
</organism>
<reference evidence="2 3" key="1">
    <citation type="journal article" date="2024" name="BMC Genomics">
        <title>De novo assembly and annotation of Popillia japonica's genome with initial clues to its potential as an invasive pest.</title>
        <authorList>
            <person name="Cucini C."/>
            <person name="Boschi S."/>
            <person name="Funari R."/>
            <person name="Cardaioli E."/>
            <person name="Iannotti N."/>
            <person name="Marturano G."/>
            <person name="Paoli F."/>
            <person name="Bruttini M."/>
            <person name="Carapelli A."/>
            <person name="Frati F."/>
            <person name="Nardi F."/>
        </authorList>
    </citation>
    <scope>NUCLEOTIDE SEQUENCE [LARGE SCALE GENOMIC DNA]</scope>
    <source>
        <strain evidence="2">DMR45628</strain>
    </source>
</reference>
<gene>
    <name evidence="2" type="ORF">QE152_g27394</name>
</gene>
<feature type="region of interest" description="Disordered" evidence="1">
    <location>
        <begin position="1"/>
        <end position="20"/>
    </location>
</feature>
<keyword evidence="3" id="KW-1185">Reference proteome</keyword>
<accession>A0AAW1JSH8</accession>
<comment type="caution">
    <text evidence="2">The sequence shown here is derived from an EMBL/GenBank/DDBJ whole genome shotgun (WGS) entry which is preliminary data.</text>
</comment>
<dbReference type="AlphaFoldDB" id="A0AAW1JSH8"/>